<protein>
    <submittedName>
        <fullName evidence="1">Uncharacterized protein</fullName>
    </submittedName>
</protein>
<sequence length="166" mass="19269">MLFSLSDTVTPQNHVIIMSGTSDTLLPKKHTDYIKSYGSKKDDYEYCLSEYLRMSGIYWDLTIMDLMGQLHSMNGEKILTLSHINMRPCWPLPKVPPVTRHGPKQGMCLLVLRTIFEALRGNAYARHKNTSPINLKLCLKCSPFNFFVLRSFLQGRIHYYYDLIIF</sequence>
<dbReference type="Ensembl" id="ENSSSCT00070037635.1">
    <property type="protein sequence ID" value="ENSSSCP00070031475.1"/>
    <property type="gene ID" value="ENSSSCG00070019066.1"/>
</dbReference>
<evidence type="ECO:0000313" key="2">
    <source>
        <dbReference type="Proteomes" id="UP000314985"/>
    </source>
</evidence>
<name>A0A4X1USB3_PIG</name>
<evidence type="ECO:0000313" key="1">
    <source>
        <dbReference type="Ensembl" id="ENSSSCP00070031475.1"/>
    </source>
</evidence>
<reference evidence="1 2" key="1">
    <citation type="submission" date="2017-08" db="EMBL/GenBank/DDBJ databases">
        <title>USMARCv1.0.</title>
        <authorList>
            <person name="Hannum G.I."/>
            <person name="Koren S."/>
            <person name="Schroeder S.G."/>
            <person name="Chin S.C."/>
            <person name="Nonneman D.J."/>
            <person name="Becker S.A."/>
            <person name="Rosen B.D."/>
            <person name="Bickhart D.M."/>
            <person name="Putnam N.H."/>
            <person name="Green R.E."/>
            <person name="Tuggle C.K."/>
            <person name="Liu H."/>
            <person name="Rohrer G.A."/>
            <person name="Warr A."/>
            <person name="Hall R."/>
            <person name="Kim K."/>
            <person name="Hume D.A."/>
            <person name="Talbot R."/>
            <person name="Chow W."/>
            <person name="Howe K."/>
            <person name="Schwartz A.S."/>
            <person name="Watson M."/>
            <person name="Archibald A.L."/>
            <person name="Phillippy A.M."/>
            <person name="Smith T.P.L."/>
        </authorList>
    </citation>
    <scope>NUCLEOTIDE SEQUENCE [LARGE SCALE GENOMIC DNA]</scope>
</reference>
<reference evidence="1" key="2">
    <citation type="submission" date="2025-08" db="UniProtKB">
        <authorList>
            <consortium name="Ensembl"/>
        </authorList>
    </citation>
    <scope>IDENTIFICATION</scope>
</reference>
<dbReference type="Proteomes" id="UP000314985">
    <property type="component" value="Chromosome 7"/>
</dbReference>
<organism evidence="1 2">
    <name type="scientific">Sus scrofa</name>
    <name type="common">Pig</name>
    <dbReference type="NCBI Taxonomy" id="9823"/>
    <lineage>
        <taxon>Eukaryota</taxon>
        <taxon>Metazoa</taxon>
        <taxon>Chordata</taxon>
        <taxon>Craniata</taxon>
        <taxon>Vertebrata</taxon>
        <taxon>Euteleostomi</taxon>
        <taxon>Mammalia</taxon>
        <taxon>Eutheria</taxon>
        <taxon>Laurasiatheria</taxon>
        <taxon>Artiodactyla</taxon>
        <taxon>Suina</taxon>
        <taxon>Suidae</taxon>
        <taxon>Sus</taxon>
    </lineage>
</organism>
<accession>A0A4X1USB3</accession>
<dbReference type="AlphaFoldDB" id="A0A4X1USB3"/>
<dbReference type="Gene3D" id="1.50.10.20">
    <property type="match status" value="1"/>
</dbReference>
<proteinExistence type="predicted"/>